<sequence>MSPKTTSAALAAILLLAAAPAMAQDAPANADTPAPAAEAPADTAPAADAPAADASADAPVDSAAPAEAAAPDAAAAGDAATEPPGPDEAQVGSYYLRSSFDSWMLRCIKTENDADPCELYQLMKDGEGNSVAEMTLIPLENGKAVAGATVVAPLETDLTKGIALRVDSGEGRAYPFNFCAPVGCVSRLGFTAEELNAMKRGKAATISLLPYGAPDSEVVNLNLSLAGFTAAYADLEKAVDEMRENGGEAAAPAEAPAAADAPAAQ</sequence>
<feature type="region of interest" description="Disordered" evidence="1">
    <location>
        <begin position="243"/>
        <end position="265"/>
    </location>
</feature>
<feature type="region of interest" description="Disordered" evidence="1">
    <location>
        <begin position="24"/>
        <end position="91"/>
    </location>
</feature>
<dbReference type="Pfam" id="PF06776">
    <property type="entry name" value="IalB"/>
    <property type="match status" value="1"/>
</dbReference>
<feature type="chain" id="PRO_5014597155" evidence="2">
    <location>
        <begin position="24"/>
        <end position="265"/>
    </location>
</feature>
<feature type="compositionally biased region" description="Low complexity" evidence="1">
    <location>
        <begin position="248"/>
        <end position="265"/>
    </location>
</feature>
<keyword evidence="4" id="KW-1185">Reference proteome</keyword>
<organism evidence="3 4">
    <name type="scientific">Paracoccus jeotgali</name>
    <dbReference type="NCBI Taxonomy" id="2065379"/>
    <lineage>
        <taxon>Bacteria</taxon>
        <taxon>Pseudomonadati</taxon>
        <taxon>Pseudomonadota</taxon>
        <taxon>Alphaproteobacteria</taxon>
        <taxon>Rhodobacterales</taxon>
        <taxon>Paracoccaceae</taxon>
        <taxon>Paracoccus</taxon>
    </lineage>
</organism>
<feature type="signal peptide" evidence="2">
    <location>
        <begin position="1"/>
        <end position="23"/>
    </location>
</feature>
<feature type="compositionally biased region" description="Low complexity" evidence="1">
    <location>
        <begin position="24"/>
        <end position="82"/>
    </location>
</feature>
<dbReference type="OrthoDB" id="9797912at2"/>
<dbReference type="AlphaFoldDB" id="A0A2K9MHC4"/>
<gene>
    <name evidence="3" type="ORF">CYR75_06185</name>
</gene>
<evidence type="ECO:0000256" key="1">
    <source>
        <dbReference type="SAM" id="MobiDB-lite"/>
    </source>
</evidence>
<dbReference type="EMBL" id="CP025583">
    <property type="protein sequence ID" value="AUM73925.1"/>
    <property type="molecule type" value="Genomic_DNA"/>
</dbReference>
<reference evidence="4" key="1">
    <citation type="submission" date="2017-12" db="EMBL/GenBank/DDBJ databases">
        <title>Genomic analysis of Paracoccus sp. CBA4604.</title>
        <authorList>
            <person name="Roh S.W."/>
            <person name="Kim J.Y."/>
            <person name="Kim J.S."/>
        </authorList>
    </citation>
    <scope>NUCLEOTIDE SEQUENCE [LARGE SCALE GENOMIC DNA]</scope>
    <source>
        <strain evidence="4">CBA4604</strain>
    </source>
</reference>
<protein>
    <submittedName>
        <fullName evidence="3">Invasion protein</fullName>
    </submittedName>
</protein>
<accession>A0A2K9MHC4</accession>
<keyword evidence="2" id="KW-0732">Signal</keyword>
<dbReference type="InterPro" id="IPR010642">
    <property type="entry name" value="Invasion_prot_B"/>
</dbReference>
<evidence type="ECO:0000256" key="2">
    <source>
        <dbReference type="SAM" id="SignalP"/>
    </source>
</evidence>
<proteinExistence type="predicted"/>
<evidence type="ECO:0000313" key="3">
    <source>
        <dbReference type="EMBL" id="AUM73925.1"/>
    </source>
</evidence>
<dbReference type="Gene3D" id="2.60.40.1880">
    <property type="entry name" value="Invasion associated locus B (IalB) protein"/>
    <property type="match status" value="1"/>
</dbReference>
<evidence type="ECO:0000313" key="4">
    <source>
        <dbReference type="Proteomes" id="UP000234882"/>
    </source>
</evidence>
<dbReference type="Proteomes" id="UP000234882">
    <property type="component" value="Chromosome"/>
</dbReference>
<name>A0A2K9MHC4_9RHOB</name>
<dbReference type="InterPro" id="IPR038696">
    <property type="entry name" value="IalB_sf"/>
</dbReference>
<dbReference type="KEGG" id="paru:CYR75_06185"/>
<dbReference type="RefSeq" id="WP_101499276.1">
    <property type="nucleotide sequence ID" value="NZ_CP025583.1"/>
</dbReference>